<evidence type="ECO:0000313" key="7">
    <source>
        <dbReference type="Proteomes" id="UP000824118"/>
    </source>
</evidence>
<dbReference type="SUPFAM" id="SSF53335">
    <property type="entry name" value="S-adenosyl-L-methionine-dependent methyltransferases"/>
    <property type="match status" value="1"/>
</dbReference>
<dbReference type="GO" id="GO:0003677">
    <property type="term" value="F:DNA binding"/>
    <property type="evidence" value="ECO:0007669"/>
    <property type="project" value="InterPro"/>
</dbReference>
<reference evidence="6" key="1">
    <citation type="submission" date="2020-10" db="EMBL/GenBank/DDBJ databases">
        <authorList>
            <person name="Gilroy R."/>
        </authorList>
    </citation>
    <scope>NUCLEOTIDE SEQUENCE</scope>
    <source>
        <strain evidence="6">ChiGjej1B1-1684</strain>
    </source>
</reference>
<accession>A0A9D1S861</accession>
<evidence type="ECO:0000256" key="4">
    <source>
        <dbReference type="RuleBase" id="RU362026"/>
    </source>
</evidence>
<dbReference type="Proteomes" id="UP000824118">
    <property type="component" value="Unassembled WGS sequence"/>
</dbReference>
<evidence type="ECO:0000256" key="2">
    <source>
        <dbReference type="ARBA" id="ARBA00022679"/>
    </source>
</evidence>
<name>A0A9D1S861_9FIRM</name>
<dbReference type="InterPro" id="IPR029063">
    <property type="entry name" value="SAM-dependent_MTases_sf"/>
</dbReference>
<dbReference type="PRINTS" id="PR00508">
    <property type="entry name" value="S21N4MTFRASE"/>
</dbReference>
<protein>
    <recommendedName>
        <fullName evidence="4">Methyltransferase</fullName>
        <ecNumber evidence="4">2.1.1.-</ecNumber>
    </recommendedName>
</protein>
<evidence type="ECO:0000256" key="1">
    <source>
        <dbReference type="ARBA" id="ARBA00022603"/>
    </source>
</evidence>
<evidence type="ECO:0000256" key="3">
    <source>
        <dbReference type="ARBA" id="ARBA00022747"/>
    </source>
</evidence>
<evidence type="ECO:0000313" key="6">
    <source>
        <dbReference type="EMBL" id="HIU50511.1"/>
    </source>
</evidence>
<dbReference type="GO" id="GO:0008170">
    <property type="term" value="F:N-methyltransferase activity"/>
    <property type="evidence" value="ECO:0007669"/>
    <property type="project" value="InterPro"/>
</dbReference>
<dbReference type="EMBL" id="DVNG01000086">
    <property type="protein sequence ID" value="HIU50511.1"/>
    <property type="molecule type" value="Genomic_DNA"/>
</dbReference>
<dbReference type="GO" id="GO:0009307">
    <property type="term" value="P:DNA restriction-modification system"/>
    <property type="evidence" value="ECO:0007669"/>
    <property type="project" value="UniProtKB-KW"/>
</dbReference>
<feature type="domain" description="DNA methylase N-4/N-6" evidence="5">
    <location>
        <begin position="46"/>
        <end position="233"/>
    </location>
</feature>
<reference evidence="6" key="2">
    <citation type="journal article" date="2021" name="PeerJ">
        <title>Extensive microbial diversity within the chicken gut microbiome revealed by metagenomics and culture.</title>
        <authorList>
            <person name="Gilroy R."/>
            <person name="Ravi A."/>
            <person name="Getino M."/>
            <person name="Pursley I."/>
            <person name="Horton D.L."/>
            <person name="Alikhan N.F."/>
            <person name="Baker D."/>
            <person name="Gharbi K."/>
            <person name="Hall N."/>
            <person name="Watson M."/>
            <person name="Adriaenssens E.M."/>
            <person name="Foster-Nyarko E."/>
            <person name="Jarju S."/>
            <person name="Secka A."/>
            <person name="Antonio M."/>
            <person name="Oren A."/>
            <person name="Chaudhuri R.R."/>
            <person name="La Ragione R."/>
            <person name="Hildebrand F."/>
            <person name="Pallen M.J."/>
        </authorList>
    </citation>
    <scope>NUCLEOTIDE SEQUENCE</scope>
    <source>
        <strain evidence="6">ChiGjej1B1-1684</strain>
    </source>
</reference>
<dbReference type="InterPro" id="IPR001091">
    <property type="entry name" value="RM_Methyltransferase"/>
</dbReference>
<keyword evidence="1" id="KW-0489">Methyltransferase</keyword>
<sequence length="257" mass="29397">MAKTVLLKGDCLERMKEIPDKSIDLILCDLPYGVTDCKWDVIIPPELLWDAYKRIIKDNGAIILFSTQPFTTLLINSAKKIFRYTWYWQKNAPTGFCFAKYQPMRVVEDICVFYKKAPTYNPQGLIRLDKPKVRKGKRSSGGIYRDGSLQKDTIYDVTNYPKNLLNFPVERGLHPTQKPVTLLEYLIRTYTNPGETVLDNCMGSGSTGVAAMQSGRNFVGIEKEEKYFLAAQERIKKYAEFEAETINQVESYKQSAA</sequence>
<dbReference type="GO" id="GO:0032259">
    <property type="term" value="P:methylation"/>
    <property type="evidence" value="ECO:0007669"/>
    <property type="project" value="UniProtKB-KW"/>
</dbReference>
<comment type="caution">
    <text evidence="6">The sequence shown here is derived from an EMBL/GenBank/DDBJ whole genome shotgun (WGS) entry which is preliminary data.</text>
</comment>
<dbReference type="EC" id="2.1.1.-" evidence="4"/>
<keyword evidence="3" id="KW-0680">Restriction system</keyword>
<comment type="similarity">
    <text evidence="4">Belongs to the N(4)/N(6)-methyltransferase family.</text>
</comment>
<keyword evidence="2" id="KW-0808">Transferase</keyword>
<evidence type="ECO:0000259" key="5">
    <source>
        <dbReference type="Pfam" id="PF01555"/>
    </source>
</evidence>
<dbReference type="InterPro" id="IPR002941">
    <property type="entry name" value="DNA_methylase_N4/N6"/>
</dbReference>
<dbReference type="AlphaFoldDB" id="A0A9D1S861"/>
<gene>
    <name evidence="6" type="ORF">IAD22_05810</name>
</gene>
<proteinExistence type="inferred from homology"/>
<dbReference type="Pfam" id="PF01555">
    <property type="entry name" value="N6_N4_Mtase"/>
    <property type="match status" value="1"/>
</dbReference>
<organism evidence="6 7">
    <name type="scientific">Candidatus Limousia pullorum</name>
    <dbReference type="NCBI Taxonomy" id="2840860"/>
    <lineage>
        <taxon>Bacteria</taxon>
        <taxon>Bacillati</taxon>
        <taxon>Bacillota</taxon>
        <taxon>Clostridia</taxon>
        <taxon>Eubacteriales</taxon>
        <taxon>Oscillospiraceae</taxon>
        <taxon>Oscillospiraceae incertae sedis</taxon>
        <taxon>Candidatus Limousia</taxon>
    </lineage>
</organism>
<dbReference type="Gene3D" id="3.40.50.150">
    <property type="entry name" value="Vaccinia Virus protein VP39"/>
    <property type="match status" value="1"/>
</dbReference>